<feature type="compositionally biased region" description="Basic and acidic residues" evidence="2">
    <location>
        <begin position="161"/>
        <end position="171"/>
    </location>
</feature>
<feature type="compositionally biased region" description="Polar residues" evidence="2">
    <location>
        <begin position="35"/>
        <end position="61"/>
    </location>
</feature>
<evidence type="ECO:0000256" key="1">
    <source>
        <dbReference type="SAM" id="Coils"/>
    </source>
</evidence>
<feature type="compositionally biased region" description="Polar residues" evidence="2">
    <location>
        <begin position="140"/>
        <end position="152"/>
    </location>
</feature>
<accession>A0A813JZ63</accession>
<evidence type="ECO:0000313" key="4">
    <source>
        <dbReference type="Proteomes" id="UP000626109"/>
    </source>
</evidence>
<sequence length="465" mass="50410">SAQGQGLAEPPDPLRSMWPQHEEELVPARSGGATLGSSGRKQRAASSDSQKNHGGSSSGQDQLMFWMPAISSNHLQSEGCSSSSSQSDAREGARASDSKAFFKTTAGQRSASEPRNQELAARNLGFAQQLDPRGLPYAESSVSHPQTRQSWCPDQGAGAILREDQQSRSNEEAVPGAYSDNPELSDRLEDMRKLKEQEDYIQQLKQQIQMEKDRMAAHLRTQTMGYDAHHQEPDGHVHESLQQPQDFTRAAGIHPPSQVAKAPAQASQGIHLTSQGMQGRRPMGPPPGVHLPQQLPSKVLAPHPGVHGPAQSKQTLAPPSTSRTSTGEVLYAPQSSPTPPTTPGGHFPHPFLQGSTDLESLVRSIHKETGADIAELEELASSGILSLIPRSAEGELASVGSIRHPADCSPCLFWFKNACPRSVSCTYCHFRHLGQRSKRIRPSKRTRVLLGAPEAWELTPEVEPI</sequence>
<organism evidence="3 4">
    <name type="scientific">Polarella glacialis</name>
    <name type="common">Dinoflagellate</name>
    <dbReference type="NCBI Taxonomy" id="89957"/>
    <lineage>
        <taxon>Eukaryota</taxon>
        <taxon>Sar</taxon>
        <taxon>Alveolata</taxon>
        <taxon>Dinophyceae</taxon>
        <taxon>Suessiales</taxon>
        <taxon>Suessiaceae</taxon>
        <taxon>Polarella</taxon>
    </lineage>
</organism>
<dbReference type="Proteomes" id="UP000626109">
    <property type="component" value="Unassembled WGS sequence"/>
</dbReference>
<dbReference type="AlphaFoldDB" id="A0A813JZ63"/>
<feature type="compositionally biased region" description="Polar residues" evidence="2">
    <location>
        <begin position="105"/>
        <end position="114"/>
    </location>
</feature>
<evidence type="ECO:0008006" key="5">
    <source>
        <dbReference type="Google" id="ProtNLM"/>
    </source>
</evidence>
<feature type="coiled-coil region" evidence="1">
    <location>
        <begin position="194"/>
        <end position="221"/>
    </location>
</feature>
<dbReference type="EMBL" id="CAJNNW010026573">
    <property type="protein sequence ID" value="CAE8686325.1"/>
    <property type="molecule type" value="Genomic_DNA"/>
</dbReference>
<keyword evidence="1" id="KW-0175">Coiled coil</keyword>
<gene>
    <name evidence="3" type="ORF">PGLA2088_LOCUS24919</name>
</gene>
<proteinExistence type="predicted"/>
<feature type="compositionally biased region" description="Basic and acidic residues" evidence="2">
    <location>
        <begin position="88"/>
        <end position="97"/>
    </location>
</feature>
<evidence type="ECO:0000313" key="3">
    <source>
        <dbReference type="EMBL" id="CAE8686325.1"/>
    </source>
</evidence>
<protein>
    <recommendedName>
        <fullName evidence="5">C3H1-type domain-containing protein</fullName>
    </recommendedName>
</protein>
<reference evidence="3" key="1">
    <citation type="submission" date="2021-02" db="EMBL/GenBank/DDBJ databases">
        <authorList>
            <person name="Dougan E. K."/>
            <person name="Rhodes N."/>
            <person name="Thang M."/>
            <person name="Chan C."/>
        </authorList>
    </citation>
    <scope>NUCLEOTIDE SEQUENCE</scope>
</reference>
<evidence type="ECO:0000256" key="2">
    <source>
        <dbReference type="SAM" id="MobiDB-lite"/>
    </source>
</evidence>
<feature type="compositionally biased region" description="Polar residues" evidence="2">
    <location>
        <begin position="70"/>
        <end position="80"/>
    </location>
</feature>
<feature type="region of interest" description="Disordered" evidence="2">
    <location>
        <begin position="275"/>
        <end position="353"/>
    </location>
</feature>
<feature type="non-terminal residue" evidence="3">
    <location>
        <position position="1"/>
    </location>
</feature>
<name>A0A813JZ63_POLGL</name>
<feature type="region of interest" description="Disordered" evidence="2">
    <location>
        <begin position="1"/>
        <end position="185"/>
    </location>
</feature>
<feature type="compositionally biased region" description="Polar residues" evidence="2">
    <location>
        <begin position="311"/>
        <end position="327"/>
    </location>
</feature>
<comment type="caution">
    <text evidence="3">The sequence shown here is derived from an EMBL/GenBank/DDBJ whole genome shotgun (WGS) entry which is preliminary data.</text>
</comment>